<dbReference type="AlphaFoldDB" id="A0A5C3QK86"/>
<evidence type="ECO:0000313" key="2">
    <source>
        <dbReference type="Proteomes" id="UP000305067"/>
    </source>
</evidence>
<reference evidence="1 2" key="1">
    <citation type="journal article" date="2019" name="Nat. Ecol. Evol.">
        <title>Megaphylogeny resolves global patterns of mushroom evolution.</title>
        <authorList>
            <person name="Varga T."/>
            <person name="Krizsan K."/>
            <person name="Foldi C."/>
            <person name="Dima B."/>
            <person name="Sanchez-Garcia M."/>
            <person name="Sanchez-Ramirez S."/>
            <person name="Szollosi G.J."/>
            <person name="Szarkandi J.G."/>
            <person name="Papp V."/>
            <person name="Albert L."/>
            <person name="Andreopoulos W."/>
            <person name="Angelini C."/>
            <person name="Antonin V."/>
            <person name="Barry K.W."/>
            <person name="Bougher N.L."/>
            <person name="Buchanan P."/>
            <person name="Buyck B."/>
            <person name="Bense V."/>
            <person name="Catcheside P."/>
            <person name="Chovatia M."/>
            <person name="Cooper J."/>
            <person name="Damon W."/>
            <person name="Desjardin D."/>
            <person name="Finy P."/>
            <person name="Geml J."/>
            <person name="Haridas S."/>
            <person name="Hughes K."/>
            <person name="Justo A."/>
            <person name="Karasinski D."/>
            <person name="Kautmanova I."/>
            <person name="Kiss B."/>
            <person name="Kocsube S."/>
            <person name="Kotiranta H."/>
            <person name="LaButti K.M."/>
            <person name="Lechner B.E."/>
            <person name="Liimatainen K."/>
            <person name="Lipzen A."/>
            <person name="Lukacs Z."/>
            <person name="Mihaltcheva S."/>
            <person name="Morgado L.N."/>
            <person name="Niskanen T."/>
            <person name="Noordeloos M.E."/>
            <person name="Ohm R.A."/>
            <person name="Ortiz-Santana B."/>
            <person name="Ovrebo C."/>
            <person name="Racz N."/>
            <person name="Riley R."/>
            <person name="Savchenko A."/>
            <person name="Shiryaev A."/>
            <person name="Soop K."/>
            <person name="Spirin V."/>
            <person name="Szebenyi C."/>
            <person name="Tomsovsky M."/>
            <person name="Tulloss R.E."/>
            <person name="Uehling J."/>
            <person name="Grigoriev I.V."/>
            <person name="Vagvolgyi C."/>
            <person name="Papp T."/>
            <person name="Martin F.M."/>
            <person name="Miettinen O."/>
            <person name="Hibbett D.S."/>
            <person name="Nagy L.G."/>
        </authorList>
    </citation>
    <scope>NUCLEOTIDE SEQUENCE [LARGE SCALE GENOMIC DNA]</scope>
    <source>
        <strain evidence="1 2">CBS 309.79</strain>
    </source>
</reference>
<proteinExistence type="predicted"/>
<organism evidence="1 2">
    <name type="scientific">Pterulicium gracile</name>
    <dbReference type="NCBI Taxonomy" id="1884261"/>
    <lineage>
        <taxon>Eukaryota</taxon>
        <taxon>Fungi</taxon>
        <taxon>Dikarya</taxon>
        <taxon>Basidiomycota</taxon>
        <taxon>Agaricomycotina</taxon>
        <taxon>Agaricomycetes</taxon>
        <taxon>Agaricomycetidae</taxon>
        <taxon>Agaricales</taxon>
        <taxon>Pleurotineae</taxon>
        <taxon>Pterulaceae</taxon>
        <taxon>Pterulicium</taxon>
    </lineage>
</organism>
<sequence length="150" mass="16973">MLPFHGILSFHLQVDYGSYDREMGERERNFGAEMGSKFAYFLQALAVPALEQVSLTCETYRTRGGSTGSENARAIASLDRFLNRPKTHPLRRLELRLSVGPQNHFPDSVAQLVASQRQMEYLYVSRRYSNTDDDLAIDGILEAVQATTVR</sequence>
<accession>A0A5C3QK86</accession>
<dbReference type="Proteomes" id="UP000305067">
    <property type="component" value="Unassembled WGS sequence"/>
</dbReference>
<protein>
    <submittedName>
        <fullName evidence="1">Uncharacterized protein</fullName>
    </submittedName>
</protein>
<evidence type="ECO:0000313" key="1">
    <source>
        <dbReference type="EMBL" id="TFL02182.1"/>
    </source>
</evidence>
<gene>
    <name evidence="1" type="ORF">BDV98DRAFT_54316</name>
</gene>
<name>A0A5C3QK86_9AGAR</name>
<keyword evidence="2" id="KW-1185">Reference proteome</keyword>
<dbReference type="EMBL" id="ML178823">
    <property type="protein sequence ID" value="TFL02182.1"/>
    <property type="molecule type" value="Genomic_DNA"/>
</dbReference>